<evidence type="ECO:0000256" key="3">
    <source>
        <dbReference type="ARBA" id="ARBA00022989"/>
    </source>
</evidence>
<evidence type="ECO:0000256" key="5">
    <source>
        <dbReference type="SAM" id="Coils"/>
    </source>
</evidence>
<comment type="caution">
    <text evidence="7">The sequence shown here is derived from an EMBL/GenBank/DDBJ whole genome shotgun (WGS) entry which is preliminary data.</text>
</comment>
<sequence>MAEDEITALKIALCIQFLVIKRLYAELEEEREASASGADEALSMILRLQKEKAEEKMEHCQYRKMAEAKMQHAEESLAMLEQVLFQKEFENSSLKYQVEAYTQKLLSIGVGDTDLNNIAILGNRIFFERSTSLGRTSYRGNVRRHISMPSIQLNKLLYEMEFFSGDGSLIPSLQSIRREVGVYENHFEEKQKQQFSREAVMKECNSDSEQVQEVDGSVNKVRQTQSFKHIAGSKCLSINKESHKSVTIDPQSYQELTPYRSNYESNLGEPTTLATPLETDIQLLKHRIQQVEADIYVMKQEDMKKGKTELKLLREVHEQLGTVQSHIRNLLSHKHSPHDVSIFDSLTEAMLSFSI</sequence>
<evidence type="ECO:0000256" key="4">
    <source>
        <dbReference type="ARBA" id="ARBA00023136"/>
    </source>
</evidence>
<feature type="coiled-coil region" evidence="5">
    <location>
        <begin position="38"/>
        <end position="83"/>
    </location>
</feature>
<evidence type="ECO:0000259" key="6">
    <source>
        <dbReference type="PROSITE" id="PS51775"/>
    </source>
</evidence>
<evidence type="ECO:0000256" key="2">
    <source>
        <dbReference type="ARBA" id="ARBA00022692"/>
    </source>
</evidence>
<evidence type="ECO:0000313" key="9">
    <source>
        <dbReference type="Proteomes" id="UP001140949"/>
    </source>
</evidence>
<name>A0AAX6GKQ3_IRIPA</name>
<accession>A0AAX6GKQ3</accession>
<dbReference type="GO" id="GO:0016020">
    <property type="term" value="C:membrane"/>
    <property type="evidence" value="ECO:0007669"/>
    <property type="project" value="UniProtKB-SubCell"/>
</dbReference>
<keyword evidence="3" id="KW-1133">Transmembrane helix</keyword>
<keyword evidence="2" id="KW-0812">Transmembrane</keyword>
<keyword evidence="5" id="KW-0175">Coiled coil</keyword>
<dbReference type="GO" id="GO:0080115">
    <property type="term" value="F:myosin XI tail binding"/>
    <property type="evidence" value="ECO:0007669"/>
    <property type="project" value="UniProtKB-ARBA"/>
</dbReference>
<evidence type="ECO:0000256" key="1">
    <source>
        <dbReference type="ARBA" id="ARBA00004370"/>
    </source>
</evidence>
<dbReference type="AlphaFoldDB" id="A0AAX6GKQ3"/>
<keyword evidence="9" id="KW-1185">Reference proteome</keyword>
<dbReference type="Pfam" id="PF04576">
    <property type="entry name" value="Zein-binding"/>
    <property type="match status" value="1"/>
</dbReference>
<evidence type="ECO:0000313" key="7">
    <source>
        <dbReference type="EMBL" id="KAJ6829143.1"/>
    </source>
</evidence>
<dbReference type="InterPro" id="IPR007656">
    <property type="entry name" value="GTD-bd"/>
</dbReference>
<dbReference type="EMBL" id="JANAVB010003399">
    <property type="protein sequence ID" value="KAJ6849814.1"/>
    <property type="molecule type" value="Genomic_DNA"/>
</dbReference>
<dbReference type="Proteomes" id="UP001140949">
    <property type="component" value="Unassembled WGS sequence"/>
</dbReference>
<organism evidence="7 9">
    <name type="scientific">Iris pallida</name>
    <name type="common">Sweet iris</name>
    <dbReference type="NCBI Taxonomy" id="29817"/>
    <lineage>
        <taxon>Eukaryota</taxon>
        <taxon>Viridiplantae</taxon>
        <taxon>Streptophyta</taxon>
        <taxon>Embryophyta</taxon>
        <taxon>Tracheophyta</taxon>
        <taxon>Spermatophyta</taxon>
        <taxon>Magnoliopsida</taxon>
        <taxon>Liliopsida</taxon>
        <taxon>Asparagales</taxon>
        <taxon>Iridaceae</taxon>
        <taxon>Iridoideae</taxon>
        <taxon>Irideae</taxon>
        <taxon>Iris</taxon>
    </lineage>
</organism>
<evidence type="ECO:0000313" key="8">
    <source>
        <dbReference type="EMBL" id="KAJ6849814.1"/>
    </source>
</evidence>
<gene>
    <name evidence="8" type="ORF">M6B38_266980</name>
    <name evidence="7" type="ORF">M6B38_360055</name>
</gene>
<reference evidence="7" key="1">
    <citation type="journal article" date="2023" name="GigaByte">
        <title>Genome assembly of the bearded iris, Iris pallida Lam.</title>
        <authorList>
            <person name="Bruccoleri R.E."/>
            <person name="Oakeley E.J."/>
            <person name="Faust A.M.E."/>
            <person name="Altorfer M."/>
            <person name="Dessus-Babus S."/>
            <person name="Burckhardt D."/>
            <person name="Oertli M."/>
            <person name="Naumann U."/>
            <person name="Petersen F."/>
            <person name="Wong J."/>
        </authorList>
    </citation>
    <scope>NUCLEOTIDE SEQUENCE</scope>
    <source>
        <strain evidence="7">GSM-AAB239-AS_SAM_17_03QT</strain>
    </source>
</reference>
<dbReference type="PANTHER" id="PTHR31422">
    <property type="entry name" value="BNAANNG28530D PROTEIN"/>
    <property type="match status" value="1"/>
</dbReference>
<dbReference type="PANTHER" id="PTHR31422:SF1">
    <property type="entry name" value="GTD-BINDING DOMAIN-CONTAINING PROTEIN"/>
    <property type="match status" value="1"/>
</dbReference>
<dbReference type="EMBL" id="JANAVB010018993">
    <property type="protein sequence ID" value="KAJ6829143.1"/>
    <property type="molecule type" value="Genomic_DNA"/>
</dbReference>
<dbReference type="PROSITE" id="PS51775">
    <property type="entry name" value="GTD_BINDING"/>
    <property type="match status" value="1"/>
</dbReference>
<comment type="subcellular location">
    <subcellularLocation>
        <location evidence="1">Membrane</location>
    </subcellularLocation>
</comment>
<feature type="domain" description="GTD-binding" evidence="6">
    <location>
        <begin position="4"/>
        <end position="102"/>
    </location>
</feature>
<protein>
    <submittedName>
        <fullName evidence="7">Myosin-binding protein 7-like</fullName>
    </submittedName>
</protein>
<proteinExistence type="predicted"/>
<keyword evidence="4" id="KW-0472">Membrane</keyword>
<reference evidence="7" key="2">
    <citation type="submission" date="2023-04" db="EMBL/GenBank/DDBJ databases">
        <authorList>
            <person name="Bruccoleri R.E."/>
            <person name="Oakeley E.J."/>
            <person name="Faust A.-M."/>
            <person name="Dessus-Babus S."/>
            <person name="Altorfer M."/>
            <person name="Burckhardt D."/>
            <person name="Oertli M."/>
            <person name="Naumann U."/>
            <person name="Petersen F."/>
            <person name="Wong J."/>
        </authorList>
    </citation>
    <scope>NUCLEOTIDE SEQUENCE</scope>
    <source>
        <strain evidence="7">GSM-AAB239-AS_SAM_17_03QT</strain>
        <tissue evidence="7">Leaf</tissue>
    </source>
</reference>